<accession>A0A8S9PK53</accession>
<comment type="caution">
    <text evidence="2">The sequence shown here is derived from an EMBL/GenBank/DDBJ whole genome shotgun (WGS) entry which is preliminary data.</text>
</comment>
<organism evidence="2 3">
    <name type="scientific">Brassica cretica</name>
    <name type="common">Mustard</name>
    <dbReference type="NCBI Taxonomy" id="69181"/>
    <lineage>
        <taxon>Eukaryota</taxon>
        <taxon>Viridiplantae</taxon>
        <taxon>Streptophyta</taxon>
        <taxon>Embryophyta</taxon>
        <taxon>Tracheophyta</taxon>
        <taxon>Spermatophyta</taxon>
        <taxon>Magnoliopsida</taxon>
        <taxon>eudicotyledons</taxon>
        <taxon>Gunneridae</taxon>
        <taxon>Pentapetalae</taxon>
        <taxon>rosids</taxon>
        <taxon>malvids</taxon>
        <taxon>Brassicales</taxon>
        <taxon>Brassicaceae</taxon>
        <taxon>Brassiceae</taxon>
        <taxon>Brassica</taxon>
    </lineage>
</organism>
<dbReference type="EMBL" id="QGKX02001347">
    <property type="protein sequence ID" value="KAF3521668.1"/>
    <property type="molecule type" value="Genomic_DNA"/>
</dbReference>
<feature type="region of interest" description="Disordered" evidence="1">
    <location>
        <begin position="68"/>
        <end position="93"/>
    </location>
</feature>
<name>A0A8S9PK53_BRACR</name>
<sequence length="113" mass="12573">MYGTITKLHKHYSGSCAFILRSIESYTSSIVDRIRQHDEVLDTQIKLNPGHHRHRWASSSPLGIYWRDGGGVTGTESAGQMPSDKTFGGEGDRRNFLAEEARQADRTVAPSPD</sequence>
<protein>
    <submittedName>
        <fullName evidence="2">Uncharacterized protein</fullName>
    </submittedName>
</protein>
<evidence type="ECO:0000256" key="1">
    <source>
        <dbReference type="SAM" id="MobiDB-lite"/>
    </source>
</evidence>
<proteinExistence type="predicted"/>
<evidence type="ECO:0000313" key="2">
    <source>
        <dbReference type="EMBL" id="KAF3521668.1"/>
    </source>
</evidence>
<reference evidence="2" key="1">
    <citation type="submission" date="2019-12" db="EMBL/GenBank/DDBJ databases">
        <title>Genome sequencing and annotation of Brassica cretica.</title>
        <authorList>
            <person name="Studholme D.J."/>
            <person name="Sarris P."/>
        </authorList>
    </citation>
    <scope>NUCLEOTIDE SEQUENCE</scope>
    <source>
        <strain evidence="2">PFS-109/04</strain>
        <tissue evidence="2">Leaf</tissue>
    </source>
</reference>
<gene>
    <name evidence="2" type="ORF">F2Q69_00048430</name>
</gene>
<dbReference type="AlphaFoldDB" id="A0A8S9PK53"/>
<dbReference type="Proteomes" id="UP000712600">
    <property type="component" value="Unassembled WGS sequence"/>
</dbReference>
<evidence type="ECO:0000313" key="3">
    <source>
        <dbReference type="Proteomes" id="UP000712600"/>
    </source>
</evidence>